<dbReference type="NCBIfam" id="TIGR00481">
    <property type="entry name" value="YbhB/YbcL family Raf kinase inhibitor-like protein"/>
    <property type="match status" value="1"/>
</dbReference>
<dbReference type="Pfam" id="PF01161">
    <property type="entry name" value="PBP"/>
    <property type="match status" value="1"/>
</dbReference>
<dbReference type="CDD" id="cd00865">
    <property type="entry name" value="PEBP_bact_arch"/>
    <property type="match status" value="1"/>
</dbReference>
<gene>
    <name evidence="1" type="ORF">OA57_00980</name>
</gene>
<dbReference type="InterPro" id="IPR005247">
    <property type="entry name" value="YbhB_YbcL/LppC-like"/>
</dbReference>
<dbReference type="EMBL" id="JSUM01000002">
    <property type="protein sequence ID" value="KGQ71397.1"/>
    <property type="molecule type" value="Genomic_DNA"/>
</dbReference>
<dbReference type="InterPro" id="IPR008914">
    <property type="entry name" value="PEBP"/>
</dbReference>
<dbReference type="PANTHER" id="PTHR30289:SF1">
    <property type="entry name" value="PEBP (PHOSPHATIDYLETHANOLAMINE-BINDING PROTEIN) FAMILY PROTEIN"/>
    <property type="match status" value="1"/>
</dbReference>
<accession>A0A0A3AUE6</accession>
<dbReference type="InterPro" id="IPR036610">
    <property type="entry name" value="PEBP-like_sf"/>
</dbReference>
<dbReference type="SUPFAM" id="SSF49777">
    <property type="entry name" value="PEBP-like"/>
    <property type="match status" value="1"/>
</dbReference>
<protein>
    <submittedName>
        <fullName evidence="1">Phosphatidylethanolamine-binding protein</fullName>
    </submittedName>
</protein>
<proteinExistence type="predicted"/>
<dbReference type="PANTHER" id="PTHR30289">
    <property type="entry name" value="UNCHARACTERIZED PROTEIN YBCL-RELATED"/>
    <property type="match status" value="1"/>
</dbReference>
<organism evidence="1 2">
    <name type="scientific">Chelonobacter oris</name>
    <dbReference type="NCBI Taxonomy" id="505317"/>
    <lineage>
        <taxon>Bacteria</taxon>
        <taxon>Pseudomonadati</taxon>
        <taxon>Pseudomonadota</taxon>
        <taxon>Gammaproteobacteria</taxon>
        <taxon>Pasteurellales</taxon>
        <taxon>Pasteurellaceae</taxon>
        <taxon>Chelonobacter</taxon>
    </lineage>
</organism>
<reference evidence="1 2" key="1">
    <citation type="submission" date="2014-11" db="EMBL/GenBank/DDBJ databases">
        <title>Draft genome sequence of Chelonobacter oris 1662T, associated with respiratory disease in Hermann's Tortoises.</title>
        <authorList>
            <person name="Kudirkiene E."/>
            <person name="Hansen M.J."/>
            <person name="Bojesen A.M."/>
        </authorList>
    </citation>
    <scope>NUCLEOTIDE SEQUENCE [LARGE SCALE GENOMIC DNA]</scope>
    <source>
        <strain evidence="1 2">1662</strain>
    </source>
</reference>
<keyword evidence="2" id="KW-1185">Reference proteome</keyword>
<dbReference type="Gene3D" id="3.90.280.10">
    <property type="entry name" value="PEBP-like"/>
    <property type="match status" value="1"/>
</dbReference>
<sequence length="165" mass="18184">MKVTTTAIQNGHFEDKYGKRGEQFSPNGMPTYSIPLEITDAPEGTKSFALVLEDKDAVGAAGYVWVHWLVANLHRTSLPENDSISATDYVQGRNSWSGKLGGLSAEEASFYGGMAPPNADHRYELYVYALDCDLDLQAGFGFNELHFAMQGHILEQAYLVGVYKL</sequence>
<dbReference type="STRING" id="505317.OA57_00980"/>
<evidence type="ECO:0000313" key="1">
    <source>
        <dbReference type="EMBL" id="KGQ71397.1"/>
    </source>
</evidence>
<dbReference type="OrthoDB" id="9797506at2"/>
<dbReference type="Proteomes" id="UP000030380">
    <property type="component" value="Unassembled WGS sequence"/>
</dbReference>
<dbReference type="RefSeq" id="WP_034612269.1">
    <property type="nucleotide sequence ID" value="NZ_JSUM01000002.1"/>
</dbReference>
<name>A0A0A3AUE6_9PAST</name>
<dbReference type="AlphaFoldDB" id="A0A0A3AUE6"/>
<evidence type="ECO:0000313" key="2">
    <source>
        <dbReference type="Proteomes" id="UP000030380"/>
    </source>
</evidence>
<comment type="caution">
    <text evidence="1">The sequence shown here is derived from an EMBL/GenBank/DDBJ whole genome shotgun (WGS) entry which is preliminary data.</text>
</comment>